<protein>
    <submittedName>
        <fullName evidence="1">Uncharacterized protein</fullName>
    </submittedName>
</protein>
<dbReference type="OrthoDB" id="3518456at2759"/>
<name>A0A2P5WDG0_GOSBA</name>
<dbReference type="EMBL" id="KZ668051">
    <property type="protein sequence ID" value="PPR89111.1"/>
    <property type="molecule type" value="Genomic_DNA"/>
</dbReference>
<reference evidence="1 2" key="1">
    <citation type="submission" date="2015-01" db="EMBL/GenBank/DDBJ databases">
        <title>Genome of allotetraploid Gossypium barbadense reveals genomic plasticity and fiber elongation in cotton evolution.</title>
        <authorList>
            <person name="Chen X."/>
            <person name="Liu X."/>
            <person name="Zhao B."/>
            <person name="Zheng H."/>
            <person name="Hu Y."/>
            <person name="Lu G."/>
            <person name="Yang C."/>
            <person name="Chen J."/>
            <person name="Shan C."/>
            <person name="Zhang L."/>
            <person name="Zhou Y."/>
            <person name="Wang L."/>
            <person name="Guo W."/>
            <person name="Bai Y."/>
            <person name="Ruan J."/>
            <person name="Shangguan X."/>
            <person name="Mao Y."/>
            <person name="Jiang J."/>
            <person name="Zhu Y."/>
            <person name="Lei J."/>
            <person name="Kang H."/>
            <person name="Chen S."/>
            <person name="He X."/>
            <person name="Wang R."/>
            <person name="Wang Y."/>
            <person name="Chen J."/>
            <person name="Wang L."/>
            <person name="Yu S."/>
            <person name="Wang B."/>
            <person name="Wei J."/>
            <person name="Song S."/>
            <person name="Lu X."/>
            <person name="Gao Z."/>
            <person name="Gu W."/>
            <person name="Deng X."/>
            <person name="Ma D."/>
            <person name="Wang S."/>
            <person name="Liang W."/>
            <person name="Fang L."/>
            <person name="Cai C."/>
            <person name="Zhu X."/>
            <person name="Zhou B."/>
            <person name="Zhang Y."/>
            <person name="Chen Z."/>
            <person name="Xu S."/>
            <person name="Zhu R."/>
            <person name="Wang S."/>
            <person name="Zhang T."/>
            <person name="Zhao G."/>
        </authorList>
    </citation>
    <scope>NUCLEOTIDE SEQUENCE [LARGE SCALE GENOMIC DNA]</scope>
    <source>
        <strain evidence="2">cv. Xinhai21</strain>
        <tissue evidence="1">Leaf</tissue>
    </source>
</reference>
<evidence type="ECO:0000313" key="2">
    <source>
        <dbReference type="Proteomes" id="UP000239757"/>
    </source>
</evidence>
<dbReference type="Proteomes" id="UP000239757">
    <property type="component" value="Unassembled WGS sequence"/>
</dbReference>
<dbReference type="AlphaFoldDB" id="A0A2P5WDG0"/>
<proteinExistence type="predicted"/>
<sequence>MAPDHQIRRQRQRRRNRLVVLQEGRERKSLDILERKGAVAPSEPYTCGVCGLKCKRNLDFCYGVYRSV</sequence>
<evidence type="ECO:0000313" key="1">
    <source>
        <dbReference type="EMBL" id="PPR89111.1"/>
    </source>
</evidence>
<organism evidence="1 2">
    <name type="scientific">Gossypium barbadense</name>
    <name type="common">Sea Island cotton</name>
    <name type="synonym">Hibiscus barbadensis</name>
    <dbReference type="NCBI Taxonomy" id="3634"/>
    <lineage>
        <taxon>Eukaryota</taxon>
        <taxon>Viridiplantae</taxon>
        <taxon>Streptophyta</taxon>
        <taxon>Embryophyta</taxon>
        <taxon>Tracheophyta</taxon>
        <taxon>Spermatophyta</taxon>
        <taxon>Magnoliopsida</taxon>
        <taxon>eudicotyledons</taxon>
        <taxon>Gunneridae</taxon>
        <taxon>Pentapetalae</taxon>
        <taxon>rosids</taxon>
        <taxon>malvids</taxon>
        <taxon>Malvales</taxon>
        <taxon>Malvaceae</taxon>
        <taxon>Malvoideae</taxon>
        <taxon>Gossypium</taxon>
    </lineage>
</organism>
<gene>
    <name evidence="1" type="ORF">GOBAR_AA31575</name>
</gene>
<accession>A0A2P5WDG0</accession>